<proteinExistence type="predicted"/>
<evidence type="ECO:0000313" key="2">
    <source>
        <dbReference type="Proteomes" id="UP001501459"/>
    </source>
</evidence>
<sequence>MGRGKNVIVGDPKQPPTDFFGTKQEEDNFDLQDLKSVLDDSLTIQLPLSGPISVVRALFSDFLMAFRLASAVRAFLSDFFDSFLDCFWR</sequence>
<protein>
    <submittedName>
        <fullName evidence="1">Uncharacterized protein</fullName>
    </submittedName>
</protein>
<dbReference type="RefSeq" id="WP_343753477.1">
    <property type="nucleotide sequence ID" value="NZ_BAAADM010000054.1"/>
</dbReference>
<reference evidence="1 2" key="1">
    <citation type="journal article" date="2019" name="Int. J. Syst. Evol. Microbiol.">
        <title>The Global Catalogue of Microorganisms (GCM) 10K type strain sequencing project: providing services to taxonomists for standard genome sequencing and annotation.</title>
        <authorList>
            <consortium name="The Broad Institute Genomics Platform"/>
            <consortium name="The Broad Institute Genome Sequencing Center for Infectious Disease"/>
            <person name="Wu L."/>
            <person name="Ma J."/>
        </authorList>
    </citation>
    <scope>NUCLEOTIDE SEQUENCE [LARGE SCALE GENOMIC DNA]</scope>
    <source>
        <strain evidence="1 2">JCM 12149</strain>
    </source>
</reference>
<name>A0ABN0ZEX1_9BACI</name>
<organism evidence="1 2">
    <name type="scientific">Lentibacillus halophilus</name>
    <dbReference type="NCBI Taxonomy" id="295065"/>
    <lineage>
        <taxon>Bacteria</taxon>
        <taxon>Bacillati</taxon>
        <taxon>Bacillota</taxon>
        <taxon>Bacilli</taxon>
        <taxon>Bacillales</taxon>
        <taxon>Bacillaceae</taxon>
        <taxon>Lentibacillus</taxon>
    </lineage>
</organism>
<dbReference type="Proteomes" id="UP001501459">
    <property type="component" value="Unassembled WGS sequence"/>
</dbReference>
<dbReference type="EMBL" id="BAAADM010000054">
    <property type="protein sequence ID" value="GAA0445644.1"/>
    <property type="molecule type" value="Genomic_DNA"/>
</dbReference>
<gene>
    <name evidence="1" type="ORF">GCM10008983_24060</name>
</gene>
<comment type="caution">
    <text evidence="1">The sequence shown here is derived from an EMBL/GenBank/DDBJ whole genome shotgun (WGS) entry which is preliminary data.</text>
</comment>
<accession>A0ABN0ZEX1</accession>
<keyword evidence="2" id="KW-1185">Reference proteome</keyword>
<evidence type="ECO:0000313" key="1">
    <source>
        <dbReference type="EMBL" id="GAA0445644.1"/>
    </source>
</evidence>